<feature type="chain" id="PRO_5039278735" evidence="4">
    <location>
        <begin position="26"/>
        <end position="823"/>
    </location>
</feature>
<sequence length="823" mass="91296">MKKNLFTTSVLSALALAGFALPASAGSPDRDVYPKPQKVFVLRSVPVPAAELSPQAAEQFPALAEALRSRGIVPAGKMSVSAKIDPNDESVRRVPGAYALAVSLDDVKITAFDEAGVFYAIQTLAQMIEADGKIQPCVVEDFPDVPFRGSVEGFYGKPWEHERRLSQIRFYGKHKMNAYVYGPKDDPYSGFNSELWRAPYPPEKAKKISELAAAARENHVAFFWAMHPGATIRWDDANGDGVPDDFAAALKKMESMYALGVRAYAVFFDDVSGEGTKAEKQAEMMNFLNREFVRRKKDVAPLLLCPTDYAGTRESNYRKIIGEKLDDDIRIMWTGPRVCADIPAPDVKTVSAHWRRAPFIWWNWPVSDYCRTRLLLGRTYGLDKENKGRISGFVSNPMDKPEASKIALFGVADWTWNIDAFDSEKNWAAAFPHLYPQPEVAEAMAVFARHNSDQGEGSDYRREESADFKPVASGAIAEYQTTGTLGEANRRRLEQEFSAVSESAATLEKTLPQSDPALWHEIEYWVKSFAELGELGSIALETATQPDMSDAARAAAFSRAVAAKSRQLAYFEAQKKRHFEETEPSDKKSATGCRVGMRVLTPLVDEIIAGEWKKFCESFEETAAAKPECAYKAFTNVPELGAVSAHRRGIYVHLHRILETVKLAPGQFIGLALPEGVPATYIHVKLDNPRAAQACVVEASVDGKKWLRANTLVSGGEIQCRVEPKTNIRFFRLINVSDAPAEFRINLFKFDVPADAKANSREALFDGDLASSFLITEPMTFDEPKGKTLYVISDAEKIERGNGTCTVPASPERPVRIHEVFLK</sequence>
<dbReference type="Gene3D" id="1.20.58.460">
    <property type="entry name" value="Hyaluronidase post-catalytic domain-like"/>
    <property type="match status" value="1"/>
</dbReference>
<feature type="domain" description="GH84" evidence="5">
    <location>
        <begin position="146"/>
        <end position="419"/>
    </location>
</feature>
<keyword evidence="2 3" id="KW-0326">Glycosidase</keyword>
<dbReference type="SUPFAM" id="SSF51445">
    <property type="entry name" value="(Trans)glycosidases"/>
    <property type="match status" value="1"/>
</dbReference>
<dbReference type="Gene3D" id="3.20.20.80">
    <property type="entry name" value="Glycosidases"/>
    <property type="match status" value="1"/>
</dbReference>
<dbReference type="InterPro" id="IPR017853">
    <property type="entry name" value="GH"/>
</dbReference>
<dbReference type="InterPro" id="IPR051822">
    <property type="entry name" value="Glycosyl_Hydrolase_84"/>
</dbReference>
<keyword evidence="1 3" id="KW-0378">Hydrolase</keyword>
<dbReference type="PROSITE" id="PS52009">
    <property type="entry name" value="GH84"/>
    <property type="match status" value="1"/>
</dbReference>
<evidence type="ECO:0000313" key="6">
    <source>
        <dbReference type="EMBL" id="HIV04776.1"/>
    </source>
</evidence>
<dbReference type="PANTHER" id="PTHR13170">
    <property type="entry name" value="O-GLCNACASE"/>
    <property type="match status" value="1"/>
</dbReference>
<dbReference type="AlphaFoldDB" id="A0A9D1NL00"/>
<dbReference type="Pfam" id="PF07555">
    <property type="entry name" value="NAGidase"/>
    <property type="match status" value="1"/>
</dbReference>
<feature type="active site" description="Proton donor" evidence="3">
    <location>
        <position position="270"/>
    </location>
</feature>
<organism evidence="6 7">
    <name type="scientific">Candidatus Spyradosoma merdigallinarum</name>
    <dbReference type="NCBI Taxonomy" id="2840950"/>
    <lineage>
        <taxon>Bacteria</taxon>
        <taxon>Pseudomonadati</taxon>
        <taxon>Verrucomicrobiota</taxon>
        <taxon>Opitutia</taxon>
        <taxon>Opitutia incertae sedis</taxon>
        <taxon>Candidatus Spyradosoma</taxon>
    </lineage>
</organism>
<evidence type="ECO:0000256" key="3">
    <source>
        <dbReference type="PROSITE-ProRule" id="PRU01353"/>
    </source>
</evidence>
<feature type="signal peptide" evidence="4">
    <location>
        <begin position="1"/>
        <end position="25"/>
    </location>
</feature>
<dbReference type="Gene3D" id="3.30.379.10">
    <property type="entry name" value="Chitobiase/beta-hexosaminidase domain 2-like"/>
    <property type="match status" value="1"/>
</dbReference>
<dbReference type="GO" id="GO:1901135">
    <property type="term" value="P:carbohydrate derivative metabolic process"/>
    <property type="evidence" value="ECO:0007669"/>
    <property type="project" value="UniProtKB-ARBA"/>
</dbReference>
<dbReference type="InterPro" id="IPR029018">
    <property type="entry name" value="Hex-like_dom2"/>
</dbReference>
<dbReference type="Gene3D" id="2.60.40.1180">
    <property type="entry name" value="Golgi alpha-mannosidase II"/>
    <property type="match status" value="1"/>
</dbReference>
<dbReference type="Proteomes" id="UP000886812">
    <property type="component" value="Unassembled WGS sequence"/>
</dbReference>
<comment type="similarity">
    <text evidence="3">Belongs to the glycosyl hydrolase 84 family.</text>
</comment>
<evidence type="ECO:0000256" key="2">
    <source>
        <dbReference type="ARBA" id="ARBA00023295"/>
    </source>
</evidence>
<dbReference type="InterPro" id="IPR013780">
    <property type="entry name" value="Glyco_hydro_b"/>
</dbReference>
<proteinExistence type="inferred from homology"/>
<accession>A0A9D1NL00</accession>
<comment type="caution">
    <text evidence="6">The sequence shown here is derived from an EMBL/GenBank/DDBJ whole genome shotgun (WGS) entry which is preliminary data.</text>
</comment>
<dbReference type="PANTHER" id="PTHR13170:SF16">
    <property type="entry name" value="PROTEIN O-GLCNACASE"/>
    <property type="match status" value="1"/>
</dbReference>
<dbReference type="Pfam" id="PF21809">
    <property type="entry name" value="Glyco_hydro_84_hel"/>
    <property type="match status" value="1"/>
</dbReference>
<evidence type="ECO:0000259" key="5">
    <source>
        <dbReference type="PROSITE" id="PS52009"/>
    </source>
</evidence>
<reference evidence="6" key="2">
    <citation type="journal article" date="2021" name="PeerJ">
        <title>Extensive microbial diversity within the chicken gut microbiome revealed by metagenomics and culture.</title>
        <authorList>
            <person name="Gilroy R."/>
            <person name="Ravi A."/>
            <person name="Getino M."/>
            <person name="Pursley I."/>
            <person name="Horton D.L."/>
            <person name="Alikhan N.F."/>
            <person name="Baker D."/>
            <person name="Gharbi K."/>
            <person name="Hall N."/>
            <person name="Watson M."/>
            <person name="Adriaenssens E.M."/>
            <person name="Foster-Nyarko E."/>
            <person name="Jarju S."/>
            <person name="Secka A."/>
            <person name="Antonio M."/>
            <person name="Oren A."/>
            <person name="Chaudhuri R.R."/>
            <person name="La Ragione R."/>
            <person name="Hildebrand F."/>
            <person name="Pallen M.J."/>
        </authorList>
    </citation>
    <scope>NUCLEOTIDE SEQUENCE</scope>
    <source>
        <strain evidence="6">10669</strain>
    </source>
</reference>
<dbReference type="SUPFAM" id="SSF55545">
    <property type="entry name" value="beta-N-acetylhexosaminidase-like domain"/>
    <property type="match status" value="1"/>
</dbReference>
<dbReference type="SUPFAM" id="SSF140657">
    <property type="entry name" value="Hyaluronidase post-catalytic domain-like"/>
    <property type="match status" value="1"/>
</dbReference>
<keyword evidence="4" id="KW-0732">Signal</keyword>
<dbReference type="InterPro" id="IPR015882">
    <property type="entry name" value="HEX_bac_N"/>
</dbReference>
<evidence type="ECO:0000313" key="7">
    <source>
        <dbReference type="Proteomes" id="UP000886812"/>
    </source>
</evidence>
<dbReference type="InterPro" id="IPR049478">
    <property type="entry name" value="BT_4395-like_hel"/>
</dbReference>
<name>A0A9D1NL00_9BACT</name>
<dbReference type="Pfam" id="PF02838">
    <property type="entry name" value="Glyco_hydro_20b"/>
    <property type="match status" value="1"/>
</dbReference>
<dbReference type="GO" id="GO:0015929">
    <property type="term" value="F:hexosaminidase activity"/>
    <property type="evidence" value="ECO:0007669"/>
    <property type="project" value="UniProtKB-ARBA"/>
</dbReference>
<dbReference type="GO" id="GO:0005975">
    <property type="term" value="P:carbohydrate metabolic process"/>
    <property type="evidence" value="ECO:0007669"/>
    <property type="project" value="UniProtKB-ARBA"/>
</dbReference>
<reference evidence="6" key="1">
    <citation type="submission" date="2020-10" db="EMBL/GenBank/DDBJ databases">
        <authorList>
            <person name="Gilroy R."/>
        </authorList>
    </citation>
    <scope>NUCLEOTIDE SEQUENCE</scope>
    <source>
        <strain evidence="6">10669</strain>
    </source>
</reference>
<evidence type="ECO:0000256" key="1">
    <source>
        <dbReference type="ARBA" id="ARBA00022801"/>
    </source>
</evidence>
<protein>
    <submittedName>
        <fullName evidence="6">Beta-N-acetylglucosaminidase domain-containing protein</fullName>
    </submittedName>
</protein>
<dbReference type="EMBL" id="DVOG01000173">
    <property type="protein sequence ID" value="HIV04776.1"/>
    <property type="molecule type" value="Genomic_DNA"/>
</dbReference>
<dbReference type="InterPro" id="IPR011496">
    <property type="entry name" value="O-GlcNAcase_cat"/>
</dbReference>
<gene>
    <name evidence="6" type="ORF">IAC75_06495</name>
</gene>
<evidence type="ECO:0000256" key="4">
    <source>
        <dbReference type="SAM" id="SignalP"/>
    </source>
</evidence>